<accession>A0ABW5KM42</accession>
<dbReference type="Proteomes" id="UP001597545">
    <property type="component" value="Unassembled WGS sequence"/>
</dbReference>
<keyword evidence="2" id="KW-1185">Reference proteome</keyword>
<evidence type="ECO:0000313" key="2">
    <source>
        <dbReference type="Proteomes" id="UP001597545"/>
    </source>
</evidence>
<dbReference type="RefSeq" id="WP_380905635.1">
    <property type="nucleotide sequence ID" value="NZ_JBHUEG010000012.1"/>
</dbReference>
<protein>
    <submittedName>
        <fullName evidence="1">Uncharacterized protein</fullName>
    </submittedName>
</protein>
<reference evidence="2" key="1">
    <citation type="journal article" date="2019" name="Int. J. Syst. Evol. Microbiol.">
        <title>The Global Catalogue of Microorganisms (GCM) 10K type strain sequencing project: providing services to taxonomists for standard genome sequencing and annotation.</title>
        <authorList>
            <consortium name="The Broad Institute Genomics Platform"/>
            <consortium name="The Broad Institute Genome Sequencing Center for Infectious Disease"/>
            <person name="Wu L."/>
            <person name="Ma J."/>
        </authorList>
    </citation>
    <scope>NUCLEOTIDE SEQUENCE [LARGE SCALE GENOMIC DNA]</scope>
    <source>
        <strain evidence="2">KCTC 42662</strain>
    </source>
</reference>
<evidence type="ECO:0000313" key="1">
    <source>
        <dbReference type="EMBL" id="MFD2549318.1"/>
    </source>
</evidence>
<proteinExistence type="predicted"/>
<sequence length="325" mass="36888">MGKSKTIEQKMQEDKKFREYMDQLGQEARKEEERILVDIRNTVSSHYEENKWDHARLFGDKKSDFQNYDDWSLSRVNSIVDSIGNALSSGDYPSKNVPGSEDADKSTVDKAKEFTGAFAGDYSLIIARVKTLISGVLSQFATASKATRKSSFNDIPLSGGLHLFFGSTGEVFTQNTFFTNQFIGSFQIVFEVYMSVDEAKAIGIQQILQTTEFELNLVKEQIIDVRIQAKKSLQKILEQEPEKYVATKATYDLIIESLKADRAELMLEYDKYNQVTNAVDSFMSNSLLLGTSSDLEVNLKTIFNDWEVDLAKRYIAEKYQTANAY</sequence>
<name>A0ABW5KM42_9SPHI</name>
<gene>
    <name evidence="1" type="ORF">ACFSR5_16840</name>
</gene>
<dbReference type="EMBL" id="JBHULR010000015">
    <property type="protein sequence ID" value="MFD2549318.1"/>
    <property type="molecule type" value="Genomic_DNA"/>
</dbReference>
<organism evidence="1 2">
    <name type="scientific">Sphingobacterium suaedae</name>
    <dbReference type="NCBI Taxonomy" id="1686402"/>
    <lineage>
        <taxon>Bacteria</taxon>
        <taxon>Pseudomonadati</taxon>
        <taxon>Bacteroidota</taxon>
        <taxon>Sphingobacteriia</taxon>
        <taxon>Sphingobacteriales</taxon>
        <taxon>Sphingobacteriaceae</taxon>
        <taxon>Sphingobacterium</taxon>
    </lineage>
</organism>
<comment type="caution">
    <text evidence="1">The sequence shown here is derived from an EMBL/GenBank/DDBJ whole genome shotgun (WGS) entry which is preliminary data.</text>
</comment>